<evidence type="ECO:0000313" key="2">
    <source>
        <dbReference type="EMBL" id="SVA41458.1"/>
    </source>
</evidence>
<feature type="domain" description="ThuA-like" evidence="1">
    <location>
        <begin position="5"/>
        <end position="107"/>
    </location>
</feature>
<dbReference type="Gene3D" id="3.40.50.880">
    <property type="match status" value="1"/>
</dbReference>
<dbReference type="SUPFAM" id="SSF52317">
    <property type="entry name" value="Class I glutamine amidotransferase-like"/>
    <property type="match status" value="1"/>
</dbReference>
<sequence>GYRRTVAGYFQFHPPYMHFDVNITDSEHPITQGVEDYEIEDEQHFIWFDNDRVDLFAVSQGKDGRQSASGYSHEYGKGRVVYLANGHRLVVLQQPPVQRLLINAVNWLLHK</sequence>
<dbReference type="InterPro" id="IPR029010">
    <property type="entry name" value="ThuA-like"/>
</dbReference>
<evidence type="ECO:0000259" key="1">
    <source>
        <dbReference type="Pfam" id="PF06283"/>
    </source>
</evidence>
<organism evidence="2">
    <name type="scientific">marine metagenome</name>
    <dbReference type="NCBI Taxonomy" id="408172"/>
    <lineage>
        <taxon>unclassified sequences</taxon>
        <taxon>metagenomes</taxon>
        <taxon>ecological metagenomes</taxon>
    </lineage>
</organism>
<feature type="non-terminal residue" evidence="2">
    <location>
        <position position="1"/>
    </location>
</feature>
<name>A0A381VNX7_9ZZZZ</name>
<proteinExistence type="predicted"/>
<gene>
    <name evidence="2" type="ORF">METZ01_LOCUS94312</name>
</gene>
<dbReference type="Pfam" id="PF06283">
    <property type="entry name" value="ThuA"/>
    <property type="match status" value="1"/>
</dbReference>
<dbReference type="AlphaFoldDB" id="A0A381VNX7"/>
<dbReference type="EMBL" id="UINC01009239">
    <property type="protein sequence ID" value="SVA41458.1"/>
    <property type="molecule type" value="Genomic_DNA"/>
</dbReference>
<reference evidence="2" key="1">
    <citation type="submission" date="2018-05" db="EMBL/GenBank/DDBJ databases">
        <authorList>
            <person name="Lanie J.A."/>
            <person name="Ng W.-L."/>
            <person name="Kazmierczak K.M."/>
            <person name="Andrzejewski T.M."/>
            <person name="Davidsen T.M."/>
            <person name="Wayne K.J."/>
            <person name="Tettelin H."/>
            <person name="Glass J.I."/>
            <person name="Rusch D."/>
            <person name="Podicherti R."/>
            <person name="Tsui H.-C.T."/>
            <person name="Winkler M.E."/>
        </authorList>
    </citation>
    <scope>NUCLEOTIDE SEQUENCE</scope>
</reference>
<accession>A0A381VNX7</accession>
<protein>
    <recommendedName>
        <fullName evidence="1">ThuA-like domain-containing protein</fullName>
    </recommendedName>
</protein>
<dbReference type="InterPro" id="IPR029062">
    <property type="entry name" value="Class_I_gatase-like"/>
</dbReference>